<evidence type="ECO:0000313" key="6">
    <source>
        <dbReference type="Proteomes" id="UP001235269"/>
    </source>
</evidence>
<feature type="domain" description="ABC transporter" evidence="4">
    <location>
        <begin position="4"/>
        <end position="236"/>
    </location>
</feature>
<dbReference type="GO" id="GO:0005524">
    <property type="term" value="F:ATP binding"/>
    <property type="evidence" value="ECO:0007669"/>
    <property type="project" value="UniProtKB-KW"/>
</dbReference>
<dbReference type="PANTHER" id="PTHR45772:SF7">
    <property type="entry name" value="AMINO ACID ABC TRANSPORTER ATP-BINDING PROTEIN"/>
    <property type="match status" value="1"/>
</dbReference>
<keyword evidence="6" id="KW-1185">Reference proteome</keyword>
<dbReference type="InterPro" id="IPR003593">
    <property type="entry name" value="AAA+_ATPase"/>
</dbReference>
<gene>
    <name evidence="5" type="ORF">QO005_003157</name>
</gene>
<keyword evidence="2" id="KW-0547">Nucleotide-binding</keyword>
<dbReference type="InterPro" id="IPR051120">
    <property type="entry name" value="ABC_AA/LPS_Transport"/>
</dbReference>
<name>A0ABU0IEY8_9HYPH</name>
<evidence type="ECO:0000259" key="4">
    <source>
        <dbReference type="PROSITE" id="PS50893"/>
    </source>
</evidence>
<evidence type="ECO:0000256" key="3">
    <source>
        <dbReference type="ARBA" id="ARBA00022840"/>
    </source>
</evidence>
<evidence type="ECO:0000256" key="2">
    <source>
        <dbReference type="ARBA" id="ARBA00022741"/>
    </source>
</evidence>
<dbReference type="SMART" id="SM00382">
    <property type="entry name" value="AAA"/>
    <property type="match status" value="1"/>
</dbReference>
<keyword evidence="3 5" id="KW-0067">ATP-binding</keyword>
<keyword evidence="1" id="KW-0813">Transport</keyword>
<proteinExistence type="predicted"/>
<dbReference type="EMBL" id="JAUSWH010000010">
    <property type="protein sequence ID" value="MDQ0456812.1"/>
    <property type="molecule type" value="Genomic_DNA"/>
</dbReference>
<sequence length="242" mass="25935">MSLLEVRDLNKRFGAIVVADHIDLDIDTGECIGVIGPNGAGKSTLFALIAGSVTPDSGRISLAGKDMTRLAPHVRVHLGIGRAFQIPQPFAGLTVFENVCAAAAFGGGLSARKAEGKARDVLERTGLIEMANRQAGGLTLLNRKRLEMAKAIAVNARLLMLDEIGAGLTEREVDRLVQTIADLKRDHAIIWIEHIAHALKSVADRIAVLHFGKKLLEGRPEEVMASAVVKEIYMGLAVDDAH</sequence>
<dbReference type="PANTHER" id="PTHR45772">
    <property type="entry name" value="CONSERVED COMPONENT OF ABC TRANSPORTER FOR NATURAL AMINO ACIDS-RELATED"/>
    <property type="match status" value="1"/>
</dbReference>
<protein>
    <submittedName>
        <fullName evidence="5">Branched-chain amino acid transport system ATP-binding protein</fullName>
    </submittedName>
</protein>
<dbReference type="Proteomes" id="UP001235269">
    <property type="component" value="Unassembled WGS sequence"/>
</dbReference>
<comment type="caution">
    <text evidence="5">The sequence shown here is derived from an EMBL/GenBank/DDBJ whole genome shotgun (WGS) entry which is preliminary data.</text>
</comment>
<dbReference type="CDD" id="cd03219">
    <property type="entry name" value="ABC_Mj1267_LivG_branched"/>
    <property type="match status" value="1"/>
</dbReference>
<accession>A0ABU0IEY8</accession>
<dbReference type="SUPFAM" id="SSF52540">
    <property type="entry name" value="P-loop containing nucleoside triphosphate hydrolases"/>
    <property type="match status" value="1"/>
</dbReference>
<dbReference type="Gene3D" id="3.40.50.300">
    <property type="entry name" value="P-loop containing nucleotide triphosphate hydrolases"/>
    <property type="match status" value="1"/>
</dbReference>
<dbReference type="RefSeq" id="WP_307158994.1">
    <property type="nucleotide sequence ID" value="NZ_JAUSWH010000010.1"/>
</dbReference>
<dbReference type="Pfam" id="PF00005">
    <property type="entry name" value="ABC_tran"/>
    <property type="match status" value="1"/>
</dbReference>
<evidence type="ECO:0000313" key="5">
    <source>
        <dbReference type="EMBL" id="MDQ0456812.1"/>
    </source>
</evidence>
<organism evidence="5 6">
    <name type="scientific">Rhizobium paknamense</name>
    <dbReference type="NCBI Taxonomy" id="1206817"/>
    <lineage>
        <taxon>Bacteria</taxon>
        <taxon>Pseudomonadati</taxon>
        <taxon>Pseudomonadota</taxon>
        <taxon>Alphaproteobacteria</taxon>
        <taxon>Hyphomicrobiales</taxon>
        <taxon>Rhizobiaceae</taxon>
        <taxon>Rhizobium/Agrobacterium group</taxon>
        <taxon>Rhizobium</taxon>
    </lineage>
</organism>
<evidence type="ECO:0000256" key="1">
    <source>
        <dbReference type="ARBA" id="ARBA00022448"/>
    </source>
</evidence>
<reference evidence="5 6" key="1">
    <citation type="submission" date="2023-07" db="EMBL/GenBank/DDBJ databases">
        <title>Genomic Encyclopedia of Type Strains, Phase IV (KMG-IV): sequencing the most valuable type-strain genomes for metagenomic binning, comparative biology and taxonomic classification.</title>
        <authorList>
            <person name="Goeker M."/>
        </authorList>
    </citation>
    <scope>NUCLEOTIDE SEQUENCE [LARGE SCALE GENOMIC DNA]</scope>
    <source>
        <strain evidence="5 6">DSM 100301</strain>
    </source>
</reference>
<dbReference type="PROSITE" id="PS50893">
    <property type="entry name" value="ABC_TRANSPORTER_2"/>
    <property type="match status" value="1"/>
</dbReference>
<dbReference type="InterPro" id="IPR003439">
    <property type="entry name" value="ABC_transporter-like_ATP-bd"/>
</dbReference>
<dbReference type="InterPro" id="IPR027417">
    <property type="entry name" value="P-loop_NTPase"/>
</dbReference>